<protein>
    <submittedName>
        <fullName evidence="1">Imidazolonepropionase-like amidohydrolase</fullName>
    </submittedName>
</protein>
<comment type="caution">
    <text evidence="1">The sequence shown here is derived from an EMBL/GenBank/DDBJ whole genome shotgun (WGS) entry which is preliminary data.</text>
</comment>
<gene>
    <name evidence="1" type="ORF">FHR33_006832</name>
</gene>
<dbReference type="EMBL" id="JACIBV010000001">
    <property type="protein sequence ID" value="MBB3730972.1"/>
    <property type="molecule type" value="Genomic_DNA"/>
</dbReference>
<sequence>MGLITADLLIPGDGQPVRQAAVVIENGLVRYAGSARNAPDTRGATHTSAPVVMPGLWDCHIHLFGAPDLDPARVLTVSPGLRAARCLP</sequence>
<evidence type="ECO:0000313" key="2">
    <source>
        <dbReference type="Proteomes" id="UP000579945"/>
    </source>
</evidence>
<keyword evidence="1" id="KW-0378">Hydrolase</keyword>
<dbReference type="InterPro" id="IPR011059">
    <property type="entry name" value="Metal-dep_hydrolase_composite"/>
</dbReference>
<reference evidence="1 2" key="1">
    <citation type="submission" date="2020-08" db="EMBL/GenBank/DDBJ databases">
        <title>Sequencing the genomes of 1000 actinobacteria strains.</title>
        <authorList>
            <person name="Klenk H.-P."/>
        </authorList>
    </citation>
    <scope>NUCLEOTIDE SEQUENCE [LARGE SCALE GENOMIC DNA]</scope>
    <source>
        <strain evidence="1 2">DSM 44320</strain>
    </source>
</reference>
<organism evidence="1 2">
    <name type="scientific">Nonomuraea dietziae</name>
    <dbReference type="NCBI Taxonomy" id="65515"/>
    <lineage>
        <taxon>Bacteria</taxon>
        <taxon>Bacillati</taxon>
        <taxon>Actinomycetota</taxon>
        <taxon>Actinomycetes</taxon>
        <taxon>Streptosporangiales</taxon>
        <taxon>Streptosporangiaceae</taxon>
        <taxon>Nonomuraea</taxon>
    </lineage>
</organism>
<keyword evidence="2" id="KW-1185">Reference proteome</keyword>
<name>A0A7W5YRJ4_9ACTN</name>
<dbReference type="RefSeq" id="WP_221241359.1">
    <property type="nucleotide sequence ID" value="NZ_JACIBV010000001.1"/>
</dbReference>
<dbReference type="GeneID" id="95396041"/>
<dbReference type="Gene3D" id="2.30.40.10">
    <property type="entry name" value="Urease, subunit C, domain 1"/>
    <property type="match status" value="1"/>
</dbReference>
<dbReference type="Proteomes" id="UP000579945">
    <property type="component" value="Unassembled WGS sequence"/>
</dbReference>
<proteinExistence type="predicted"/>
<dbReference type="AlphaFoldDB" id="A0A7W5YRJ4"/>
<dbReference type="GO" id="GO:0016810">
    <property type="term" value="F:hydrolase activity, acting on carbon-nitrogen (but not peptide) bonds"/>
    <property type="evidence" value="ECO:0007669"/>
    <property type="project" value="InterPro"/>
</dbReference>
<dbReference type="SUPFAM" id="SSF51338">
    <property type="entry name" value="Composite domain of metallo-dependent hydrolases"/>
    <property type="match status" value="1"/>
</dbReference>
<accession>A0A7W5YRJ4</accession>
<evidence type="ECO:0000313" key="1">
    <source>
        <dbReference type="EMBL" id="MBB3730972.1"/>
    </source>
</evidence>